<evidence type="ECO:0000313" key="2">
    <source>
        <dbReference type="EMBL" id="CAA9311204.1"/>
    </source>
</evidence>
<evidence type="ECO:0000256" key="1">
    <source>
        <dbReference type="SAM" id="MobiDB-lite"/>
    </source>
</evidence>
<gene>
    <name evidence="2" type="ORF">AVDCRST_MAG56-6237</name>
</gene>
<proteinExistence type="predicted"/>
<feature type="compositionally biased region" description="Polar residues" evidence="1">
    <location>
        <begin position="1"/>
        <end position="11"/>
    </location>
</feature>
<organism evidence="2">
    <name type="scientific">uncultured Cytophagales bacterium</name>
    <dbReference type="NCBI Taxonomy" id="158755"/>
    <lineage>
        <taxon>Bacteria</taxon>
        <taxon>Pseudomonadati</taxon>
        <taxon>Bacteroidota</taxon>
        <taxon>Sphingobacteriia</taxon>
        <taxon>Sphingobacteriales</taxon>
        <taxon>environmental samples</taxon>
    </lineage>
</organism>
<feature type="region of interest" description="Disordered" evidence="1">
    <location>
        <begin position="1"/>
        <end position="30"/>
    </location>
</feature>
<accession>A0A6J4KR57</accession>
<name>A0A6J4KR57_9SPHI</name>
<feature type="non-terminal residue" evidence="2">
    <location>
        <position position="46"/>
    </location>
</feature>
<sequence>APGQKRNSVQSLFAKGRAGRVSDHPKIGSGVYAGAKCYHREKWQRQ</sequence>
<dbReference type="AlphaFoldDB" id="A0A6J4KR57"/>
<dbReference type="EMBL" id="CADCTQ010000515">
    <property type="protein sequence ID" value="CAA9311204.1"/>
    <property type="molecule type" value="Genomic_DNA"/>
</dbReference>
<feature type="non-terminal residue" evidence="2">
    <location>
        <position position="1"/>
    </location>
</feature>
<reference evidence="2" key="1">
    <citation type="submission" date="2020-02" db="EMBL/GenBank/DDBJ databases">
        <authorList>
            <person name="Meier V. D."/>
        </authorList>
    </citation>
    <scope>NUCLEOTIDE SEQUENCE</scope>
    <source>
        <strain evidence="2">AVDCRST_MAG56</strain>
    </source>
</reference>
<protein>
    <submittedName>
        <fullName evidence="2">Uncharacterized protein</fullName>
    </submittedName>
</protein>